<accession>A0AAN6S0B2</accession>
<proteinExistence type="predicted"/>
<feature type="active site" description="Nucleophile" evidence="2">
    <location>
        <position position="461"/>
    </location>
</feature>
<name>A0AAN6S0B2_9PEZI</name>
<evidence type="ECO:0000256" key="2">
    <source>
        <dbReference type="PROSITE-ProRule" id="PRU01161"/>
    </source>
</evidence>
<keyword evidence="5" id="KW-1185">Reference proteome</keyword>
<feature type="short sequence motif" description="GXGXXG" evidence="2">
    <location>
        <begin position="425"/>
        <end position="430"/>
    </location>
</feature>
<dbReference type="GO" id="GO:0016020">
    <property type="term" value="C:membrane"/>
    <property type="evidence" value="ECO:0007669"/>
    <property type="project" value="TreeGrafter"/>
</dbReference>
<dbReference type="Proteomes" id="UP001303473">
    <property type="component" value="Unassembled WGS sequence"/>
</dbReference>
<dbReference type="GO" id="GO:0046486">
    <property type="term" value="P:glycerolipid metabolic process"/>
    <property type="evidence" value="ECO:0007669"/>
    <property type="project" value="UniProtKB-ARBA"/>
</dbReference>
<comment type="caution">
    <text evidence="2">Lacks conserved residue(s) required for the propagation of feature annotation.</text>
</comment>
<dbReference type="InterPro" id="IPR002641">
    <property type="entry name" value="PNPLA_dom"/>
</dbReference>
<dbReference type="CDD" id="cd07199">
    <property type="entry name" value="Pat17_PNPLA8_PNPLA9_like"/>
    <property type="match status" value="1"/>
</dbReference>
<organism evidence="4 5">
    <name type="scientific">Diplogelasinospora grovesii</name>
    <dbReference type="NCBI Taxonomy" id="303347"/>
    <lineage>
        <taxon>Eukaryota</taxon>
        <taxon>Fungi</taxon>
        <taxon>Dikarya</taxon>
        <taxon>Ascomycota</taxon>
        <taxon>Pezizomycotina</taxon>
        <taxon>Sordariomycetes</taxon>
        <taxon>Sordariomycetidae</taxon>
        <taxon>Sordariales</taxon>
        <taxon>Diplogelasinosporaceae</taxon>
        <taxon>Diplogelasinospora</taxon>
    </lineage>
</organism>
<dbReference type="GO" id="GO:0047499">
    <property type="term" value="F:calcium-independent phospholipase A2 activity"/>
    <property type="evidence" value="ECO:0007669"/>
    <property type="project" value="TreeGrafter"/>
</dbReference>
<gene>
    <name evidence="4" type="ORF">QBC46DRAFT_367352</name>
</gene>
<protein>
    <submittedName>
        <fullName evidence="4">Patatin-like phospholipase-like protein</fullName>
    </submittedName>
</protein>
<feature type="short sequence motif" description="GXSXG" evidence="2">
    <location>
        <begin position="459"/>
        <end position="463"/>
    </location>
</feature>
<keyword evidence="1 2" id="KW-0443">Lipid metabolism</keyword>
<sequence>MNNIIESLPSLTTQYPALLLLVKSPGGRLLTANEPYTSASPGSIHLSLNPDTISEDNPVLIASAFPLHSRRRSTLRRTYKCYLTIAMPSSTSLIYSELLFALTNVFCFVYHHASDLNNIVQYLASWVEARKPSAVQCIPPEIVIIITKEGLLSNLARSSTEQFFSGLSFITVRKNELISSKGRSQLLSHLYKASSRVRHKRADRRLLFSAKHFIAFSKIAFNHLLLPEPFKFIKASRLQNPVAPDLAEHLTNFLNLVKSTIASSFILDHYPPGMHAFKSSDVFSTLYKGTCAHAARLALEDTHPDLPASAFINLILKNMNSLYEKYLAGTSAAEIHLQALRKYASKWAGLRSERTCLVCIRRVPQYKLECGHRIYENCIKIFGKASSDNPWRFTADDCFLYQARSRITVLVLAPTAGIGVLCIDGGGVRGIIPITILERLEEAIRLPIPIQEHFKIALGISAGALIIPAMFLKGWRPAECTTAFEHWAGIAFHSGLLGKLRLFPTAGKVFFALLNNALYRAQYLKQVLKDTYGNDTKMLDTSYATSIGAKIGLPVATVSKPSTLLFTNFNGVGEEAVRHGYNVHQGADDVNVWEVARGCTAAPAYFKPKHIEGVGLIQDAAVFGANPLTLAFSELHAAGVSAPQFLINLGTGSAGSPGGPQEDQRPEGKIREALQQIVGDNLIVRLVRLTREALQQTVGNNFIVRLVRAYTSLITGRRSWEDFRRSIKRSSAIDRYFRLDVTFKGPEPMLDDVKIIPELKNIVRADEGLSQAINEIARCITASLFYFKLESVPEQRSDGFSGAGHILCFRKRSDPALEALSDKLARSSARFLVNGVAVPGDITDPSFWDGDGNFKKRITFKVNKEIVISLRVQGCREHPISGAPFSVSKLVTAQGLNAHFRKRELHEDGPVCLKRKRLLRSSKAYLA</sequence>
<reference evidence="5" key="1">
    <citation type="journal article" date="2023" name="Mol. Phylogenet. Evol.">
        <title>Genome-scale phylogeny and comparative genomics of the fungal order Sordariales.</title>
        <authorList>
            <person name="Hensen N."/>
            <person name="Bonometti L."/>
            <person name="Westerberg I."/>
            <person name="Brannstrom I.O."/>
            <person name="Guillou S."/>
            <person name="Cros-Aarteil S."/>
            <person name="Calhoun S."/>
            <person name="Haridas S."/>
            <person name="Kuo A."/>
            <person name="Mondo S."/>
            <person name="Pangilinan J."/>
            <person name="Riley R."/>
            <person name="LaButti K."/>
            <person name="Andreopoulos B."/>
            <person name="Lipzen A."/>
            <person name="Chen C."/>
            <person name="Yan M."/>
            <person name="Daum C."/>
            <person name="Ng V."/>
            <person name="Clum A."/>
            <person name="Steindorff A."/>
            <person name="Ohm R.A."/>
            <person name="Martin F."/>
            <person name="Silar P."/>
            <person name="Natvig D.O."/>
            <person name="Lalanne C."/>
            <person name="Gautier V."/>
            <person name="Ament-Velasquez S.L."/>
            <person name="Kruys A."/>
            <person name="Hutchinson M.I."/>
            <person name="Powell A.J."/>
            <person name="Barry K."/>
            <person name="Miller A.N."/>
            <person name="Grigoriev I.V."/>
            <person name="Debuchy R."/>
            <person name="Gladieux P."/>
            <person name="Hiltunen Thoren M."/>
            <person name="Johannesson H."/>
        </authorList>
    </citation>
    <scope>NUCLEOTIDE SEQUENCE [LARGE SCALE GENOMIC DNA]</scope>
    <source>
        <strain evidence="5">CBS 340.73</strain>
    </source>
</reference>
<keyword evidence="2" id="KW-0378">Hydrolase</keyword>
<dbReference type="SUPFAM" id="SSF52151">
    <property type="entry name" value="FabD/lysophospholipase-like"/>
    <property type="match status" value="1"/>
</dbReference>
<dbReference type="EMBL" id="MU853908">
    <property type="protein sequence ID" value="KAK3935780.1"/>
    <property type="molecule type" value="Genomic_DNA"/>
</dbReference>
<dbReference type="Gene3D" id="3.40.1090.10">
    <property type="entry name" value="Cytosolic phospholipase A2 catalytic domain"/>
    <property type="match status" value="1"/>
</dbReference>
<dbReference type="PROSITE" id="PS51635">
    <property type="entry name" value="PNPLA"/>
    <property type="match status" value="1"/>
</dbReference>
<evidence type="ECO:0000313" key="5">
    <source>
        <dbReference type="Proteomes" id="UP001303473"/>
    </source>
</evidence>
<dbReference type="PANTHER" id="PTHR24185">
    <property type="entry name" value="CALCIUM-INDEPENDENT PHOSPHOLIPASE A2-GAMMA"/>
    <property type="match status" value="1"/>
</dbReference>
<dbReference type="InterPro" id="IPR016035">
    <property type="entry name" value="Acyl_Trfase/lysoPLipase"/>
</dbReference>
<dbReference type="Pfam" id="PF01734">
    <property type="entry name" value="Patatin"/>
    <property type="match status" value="1"/>
</dbReference>
<evidence type="ECO:0000259" key="3">
    <source>
        <dbReference type="PROSITE" id="PS51635"/>
    </source>
</evidence>
<dbReference type="AlphaFoldDB" id="A0AAN6S0B2"/>
<evidence type="ECO:0000256" key="1">
    <source>
        <dbReference type="ARBA" id="ARBA00023098"/>
    </source>
</evidence>
<keyword evidence="2" id="KW-0442">Lipid degradation</keyword>
<dbReference type="PANTHER" id="PTHR24185:SF8">
    <property type="entry name" value="PNPLA DOMAIN-CONTAINING PROTEIN"/>
    <property type="match status" value="1"/>
</dbReference>
<comment type="caution">
    <text evidence="4">The sequence shown here is derived from an EMBL/GenBank/DDBJ whole genome shotgun (WGS) entry which is preliminary data.</text>
</comment>
<feature type="active site" description="Proton acceptor" evidence="2">
    <location>
        <position position="619"/>
    </location>
</feature>
<evidence type="ECO:0000313" key="4">
    <source>
        <dbReference type="EMBL" id="KAK3935780.1"/>
    </source>
</evidence>
<dbReference type="GO" id="GO:0016042">
    <property type="term" value="P:lipid catabolic process"/>
    <property type="evidence" value="ECO:0007669"/>
    <property type="project" value="UniProtKB-UniRule"/>
</dbReference>
<dbReference type="GO" id="GO:0019369">
    <property type="term" value="P:arachidonate metabolic process"/>
    <property type="evidence" value="ECO:0007669"/>
    <property type="project" value="TreeGrafter"/>
</dbReference>
<feature type="domain" description="PNPLA" evidence="3">
    <location>
        <begin position="421"/>
        <end position="632"/>
    </location>
</feature>